<accession>A0A1G4WG33</accession>
<keyword evidence="1" id="KW-0812">Transmembrane</keyword>
<dbReference type="STRING" id="1502745.SAMN02799620_03212"/>
<dbReference type="EMBL" id="FMUB01000006">
    <property type="protein sequence ID" value="SCX22209.1"/>
    <property type="molecule type" value="Genomic_DNA"/>
</dbReference>
<proteinExistence type="predicted"/>
<keyword evidence="1" id="KW-0472">Membrane</keyword>
<feature type="transmembrane region" description="Helical" evidence="1">
    <location>
        <begin position="46"/>
        <end position="69"/>
    </location>
</feature>
<evidence type="ECO:0008006" key="4">
    <source>
        <dbReference type="Google" id="ProtNLM"/>
    </source>
</evidence>
<dbReference type="AlphaFoldDB" id="A0A1G4WG33"/>
<dbReference type="Proteomes" id="UP000199707">
    <property type="component" value="Unassembled WGS sequence"/>
</dbReference>
<evidence type="ECO:0000313" key="2">
    <source>
        <dbReference type="EMBL" id="SCX22209.1"/>
    </source>
</evidence>
<dbReference type="PANTHER" id="PTHR42305:SF1">
    <property type="entry name" value="MEMBRANE PROTEIN RV1733C-RELATED"/>
    <property type="match status" value="1"/>
</dbReference>
<evidence type="ECO:0000313" key="3">
    <source>
        <dbReference type="Proteomes" id="UP000199707"/>
    </source>
</evidence>
<dbReference type="PANTHER" id="PTHR42305">
    <property type="entry name" value="MEMBRANE PROTEIN RV1733C-RELATED"/>
    <property type="match status" value="1"/>
</dbReference>
<gene>
    <name evidence="2" type="ORF">SAMN02799620_03212</name>
</gene>
<dbReference type="InterPro" id="IPR039708">
    <property type="entry name" value="MT1774/Rv1733c-like"/>
</dbReference>
<protein>
    <recommendedName>
        <fullName evidence="4">Transmembrane protein</fullName>
    </recommendedName>
</protein>
<name>A0A1G4WG33_9MYCO</name>
<keyword evidence="1" id="KW-1133">Transmembrane helix</keyword>
<evidence type="ECO:0000256" key="1">
    <source>
        <dbReference type="SAM" id="Phobius"/>
    </source>
</evidence>
<reference evidence="3" key="1">
    <citation type="submission" date="2016-10" db="EMBL/GenBank/DDBJ databases">
        <authorList>
            <person name="Varghese N."/>
            <person name="Submissions S."/>
        </authorList>
    </citation>
    <scope>NUCLEOTIDE SEQUENCE [LARGE SCALE GENOMIC DNA]</scope>
    <source>
        <strain evidence="3">UNC267MFSha1.1M11</strain>
    </source>
</reference>
<feature type="transmembrane region" description="Helical" evidence="1">
    <location>
        <begin position="159"/>
        <end position="180"/>
    </location>
</feature>
<organism evidence="2 3">
    <name type="scientific">Mycolicibacterium fluoranthenivorans</name>
    <dbReference type="NCBI Taxonomy" id="258505"/>
    <lineage>
        <taxon>Bacteria</taxon>
        <taxon>Bacillati</taxon>
        <taxon>Actinomycetota</taxon>
        <taxon>Actinomycetes</taxon>
        <taxon>Mycobacteriales</taxon>
        <taxon>Mycobacteriaceae</taxon>
        <taxon>Mycolicibacterium</taxon>
    </lineage>
</organism>
<sequence>MFARNDKSTASSDVTRLTLFAGRSGWYLRALGLNPLVRVVDRIEALAVLGIVLTALVAIPAAVSAGALVRGWGMQTAEQEAHNRHPVQATVVEGVGLPTDFETPAYVEAQWHESTRTRTESVAGTATVRVGDHMTIWLDDSGKVVAAPLTPDDAELNSVAIAVTLWIGMVLCSAFCTNMIRRGLDRARDRAWEREIRLFAHNDDGWANRQG</sequence>